<reference evidence="14 15" key="1">
    <citation type="submission" date="2020-07" db="EMBL/GenBank/DDBJ databases">
        <title>Sequencing the genomes of 1000 actinobacteria strains.</title>
        <authorList>
            <person name="Klenk H.-P."/>
        </authorList>
    </citation>
    <scope>NUCLEOTIDE SEQUENCE [LARGE SCALE GENOMIC DNA]</scope>
    <source>
        <strain evidence="14 15">DSM 15131</strain>
    </source>
</reference>
<evidence type="ECO:0000256" key="2">
    <source>
        <dbReference type="ARBA" id="ARBA00005165"/>
    </source>
</evidence>
<accession>A0A7Y9ZFH7</accession>
<feature type="binding site" evidence="10">
    <location>
        <position position="138"/>
    </location>
    <ligand>
        <name>4-amino-2-methyl-5-(diphosphooxymethyl)pyrimidine</name>
        <dbReference type="ChEBI" id="CHEBI:57841"/>
    </ligand>
</feature>
<feature type="binding site" evidence="10">
    <location>
        <position position="91"/>
    </location>
    <ligand>
        <name>Mg(2+)</name>
        <dbReference type="ChEBI" id="CHEBI:18420"/>
    </ligand>
</feature>
<dbReference type="EC" id="2.5.1.3" evidence="10"/>
<comment type="pathway">
    <text evidence="2 10 12">Cofactor biosynthesis; thiamine diphosphate biosynthesis; thiamine phosphate from 4-amino-2-methyl-5-diphosphomethylpyrimidine and 4-methyl-5-(2-phosphoethyl)-thiazole: step 1/1.</text>
</comment>
<comment type="caution">
    <text evidence="10">Lacks conserved residue(s) required for the propagation of feature annotation.</text>
</comment>
<evidence type="ECO:0000256" key="5">
    <source>
        <dbReference type="ARBA" id="ARBA00022842"/>
    </source>
</evidence>
<feature type="domain" description="Thiamine phosphate synthase/TenI" evidence="13">
    <location>
        <begin position="21"/>
        <end position="187"/>
    </location>
</feature>
<evidence type="ECO:0000256" key="7">
    <source>
        <dbReference type="ARBA" id="ARBA00047334"/>
    </source>
</evidence>
<gene>
    <name evidence="10" type="primary">thiE</name>
    <name evidence="14" type="ORF">BJ993_001005</name>
</gene>
<organism evidence="14 15">
    <name type="scientific">Nocardioides aromaticivorans</name>
    <dbReference type="NCBI Taxonomy" id="200618"/>
    <lineage>
        <taxon>Bacteria</taxon>
        <taxon>Bacillati</taxon>
        <taxon>Actinomycetota</taxon>
        <taxon>Actinomycetes</taxon>
        <taxon>Propionibacteriales</taxon>
        <taxon>Nocardioidaceae</taxon>
        <taxon>Nocardioides</taxon>
    </lineage>
</organism>
<dbReference type="InterPro" id="IPR013785">
    <property type="entry name" value="Aldolase_TIM"/>
</dbReference>
<comment type="catalytic activity">
    <reaction evidence="8 10 11">
        <text>2-(2-carboxy-4-methylthiazol-5-yl)ethyl phosphate + 4-amino-2-methyl-5-(diphosphooxymethyl)pyrimidine + 2 H(+) = thiamine phosphate + CO2 + diphosphate</text>
        <dbReference type="Rhea" id="RHEA:47848"/>
        <dbReference type="ChEBI" id="CHEBI:15378"/>
        <dbReference type="ChEBI" id="CHEBI:16526"/>
        <dbReference type="ChEBI" id="CHEBI:33019"/>
        <dbReference type="ChEBI" id="CHEBI:37575"/>
        <dbReference type="ChEBI" id="CHEBI:57841"/>
        <dbReference type="ChEBI" id="CHEBI:62890"/>
        <dbReference type="EC" id="2.5.1.3"/>
    </reaction>
</comment>
<proteinExistence type="inferred from homology"/>
<dbReference type="PANTHER" id="PTHR20857:SF15">
    <property type="entry name" value="THIAMINE-PHOSPHATE SYNTHASE"/>
    <property type="match status" value="1"/>
</dbReference>
<dbReference type="GO" id="GO:0004789">
    <property type="term" value="F:thiamine-phosphate diphosphorylase activity"/>
    <property type="evidence" value="ECO:0007669"/>
    <property type="project" value="UniProtKB-UniRule"/>
</dbReference>
<comment type="catalytic activity">
    <reaction evidence="9 10 11">
        <text>2-[(2R,5Z)-2-carboxy-4-methylthiazol-5(2H)-ylidene]ethyl phosphate + 4-amino-2-methyl-5-(diphosphooxymethyl)pyrimidine + 2 H(+) = thiamine phosphate + CO2 + diphosphate</text>
        <dbReference type="Rhea" id="RHEA:47844"/>
        <dbReference type="ChEBI" id="CHEBI:15378"/>
        <dbReference type="ChEBI" id="CHEBI:16526"/>
        <dbReference type="ChEBI" id="CHEBI:33019"/>
        <dbReference type="ChEBI" id="CHEBI:37575"/>
        <dbReference type="ChEBI" id="CHEBI:57841"/>
        <dbReference type="ChEBI" id="CHEBI:62899"/>
        <dbReference type="EC" id="2.5.1.3"/>
    </reaction>
</comment>
<feature type="binding site" evidence="10">
    <location>
        <position position="71"/>
    </location>
    <ligand>
        <name>4-amino-2-methyl-5-(diphosphooxymethyl)pyrimidine</name>
        <dbReference type="ChEBI" id="CHEBI:57841"/>
    </ligand>
</feature>
<dbReference type="GO" id="GO:0000287">
    <property type="term" value="F:magnesium ion binding"/>
    <property type="evidence" value="ECO:0007669"/>
    <property type="project" value="UniProtKB-UniRule"/>
</dbReference>
<dbReference type="NCBIfam" id="TIGR00693">
    <property type="entry name" value="thiE"/>
    <property type="match status" value="1"/>
</dbReference>
<feature type="binding site" evidence="10">
    <location>
        <begin position="135"/>
        <end position="137"/>
    </location>
    <ligand>
        <name>2-[(2R,5Z)-2-carboxy-4-methylthiazol-5(2H)-ylidene]ethyl phosphate</name>
        <dbReference type="ChEBI" id="CHEBI:62899"/>
    </ligand>
</feature>
<comment type="function">
    <text evidence="1 10">Condenses 4-methyl-5-(beta-hydroxyethyl)thiazole monophosphate (THZ-P) and 2-methyl-4-amino-5-hydroxymethyl pyrimidine pyrophosphate (HMP-PP) to form thiamine monophosphate (TMP).</text>
</comment>
<evidence type="ECO:0000256" key="1">
    <source>
        <dbReference type="ARBA" id="ARBA00003814"/>
    </source>
</evidence>
<dbReference type="GO" id="GO:0009229">
    <property type="term" value="P:thiamine diphosphate biosynthetic process"/>
    <property type="evidence" value="ECO:0007669"/>
    <property type="project" value="UniProtKB-UniRule"/>
</dbReference>
<dbReference type="AlphaFoldDB" id="A0A7Y9ZFH7"/>
<evidence type="ECO:0000256" key="8">
    <source>
        <dbReference type="ARBA" id="ARBA00047851"/>
    </source>
</evidence>
<keyword evidence="6 10" id="KW-0784">Thiamine biosynthesis</keyword>
<evidence type="ECO:0000256" key="9">
    <source>
        <dbReference type="ARBA" id="ARBA00047883"/>
    </source>
</evidence>
<dbReference type="RefSeq" id="WP_179647965.1">
    <property type="nucleotide sequence ID" value="NZ_JACBZM010000001.1"/>
</dbReference>
<evidence type="ECO:0000313" key="14">
    <source>
        <dbReference type="EMBL" id="NYI43925.1"/>
    </source>
</evidence>
<evidence type="ECO:0000256" key="3">
    <source>
        <dbReference type="ARBA" id="ARBA00022679"/>
    </source>
</evidence>
<dbReference type="InterPro" id="IPR034291">
    <property type="entry name" value="TMP_synthase"/>
</dbReference>
<evidence type="ECO:0000313" key="15">
    <source>
        <dbReference type="Proteomes" id="UP000562045"/>
    </source>
</evidence>
<evidence type="ECO:0000256" key="11">
    <source>
        <dbReference type="RuleBase" id="RU003826"/>
    </source>
</evidence>
<dbReference type="Pfam" id="PF02581">
    <property type="entry name" value="TMP-TENI"/>
    <property type="match status" value="1"/>
</dbReference>
<protein>
    <recommendedName>
        <fullName evidence="10">Thiamine-phosphate synthase</fullName>
        <shortName evidence="10">TP synthase</shortName>
        <shortName evidence="10">TPS</shortName>
        <ecNumber evidence="10">2.5.1.3</ecNumber>
    </recommendedName>
    <alternativeName>
        <fullName evidence="10">Thiamine-phosphate pyrophosphorylase</fullName>
        <shortName evidence="10">TMP pyrophosphorylase</shortName>
        <shortName evidence="10">TMP-PPase</shortName>
    </alternativeName>
</protein>
<comment type="cofactor">
    <cofactor evidence="10">
        <name>Mg(2+)</name>
        <dbReference type="ChEBI" id="CHEBI:18420"/>
    </cofactor>
    <text evidence="10">Binds 1 Mg(2+) ion per subunit.</text>
</comment>
<name>A0A7Y9ZFH7_9ACTN</name>
<evidence type="ECO:0000256" key="4">
    <source>
        <dbReference type="ARBA" id="ARBA00022723"/>
    </source>
</evidence>
<sequence length="205" mass="20508">MTVLRAVPLDVPRLTCLVSDADDLSLLPALARAGVDGFQVRAKGLTTRDLVALSRAVLDAVRPYDARVLVNDRLDVALAAGADGVHLGAEDLAVADARRLAPHLLVGATCRTRAGAEAAAADGADYAGFGPLLATTSKAGLPAPLGVDAVREAAGVLPLVAIGGLTATTATGARAAGAHGVAVIGAIWRHPDPVAAAKELVQAVA</sequence>
<evidence type="ECO:0000256" key="6">
    <source>
        <dbReference type="ARBA" id="ARBA00022977"/>
    </source>
</evidence>
<evidence type="ECO:0000259" key="13">
    <source>
        <dbReference type="Pfam" id="PF02581"/>
    </source>
</evidence>
<comment type="similarity">
    <text evidence="10 11">Belongs to the thiamine-phosphate synthase family.</text>
</comment>
<comment type="catalytic activity">
    <reaction evidence="7 10 11">
        <text>4-methyl-5-(2-phosphooxyethyl)-thiazole + 4-amino-2-methyl-5-(diphosphooxymethyl)pyrimidine + H(+) = thiamine phosphate + diphosphate</text>
        <dbReference type="Rhea" id="RHEA:22328"/>
        <dbReference type="ChEBI" id="CHEBI:15378"/>
        <dbReference type="ChEBI" id="CHEBI:33019"/>
        <dbReference type="ChEBI" id="CHEBI:37575"/>
        <dbReference type="ChEBI" id="CHEBI:57841"/>
        <dbReference type="ChEBI" id="CHEBI:58296"/>
        <dbReference type="EC" id="2.5.1.3"/>
    </reaction>
</comment>
<dbReference type="InterPro" id="IPR022998">
    <property type="entry name" value="ThiamineP_synth_TenI"/>
</dbReference>
<dbReference type="SUPFAM" id="SSF51391">
    <property type="entry name" value="Thiamin phosphate synthase"/>
    <property type="match status" value="1"/>
</dbReference>
<dbReference type="InterPro" id="IPR036206">
    <property type="entry name" value="ThiamineP_synth_sf"/>
</dbReference>
<keyword evidence="3 10" id="KW-0808">Transferase</keyword>
<feature type="binding site" evidence="10">
    <location>
        <position position="164"/>
    </location>
    <ligand>
        <name>2-[(2R,5Z)-2-carboxy-4-methylthiazol-5(2H)-ylidene]ethyl phosphate</name>
        <dbReference type="ChEBI" id="CHEBI:62899"/>
    </ligand>
</feature>
<dbReference type="GO" id="GO:0009228">
    <property type="term" value="P:thiamine biosynthetic process"/>
    <property type="evidence" value="ECO:0007669"/>
    <property type="project" value="UniProtKB-KW"/>
</dbReference>
<dbReference type="Proteomes" id="UP000562045">
    <property type="component" value="Unassembled WGS sequence"/>
</dbReference>
<feature type="binding site" evidence="10">
    <location>
        <begin position="39"/>
        <end position="43"/>
    </location>
    <ligand>
        <name>4-amino-2-methyl-5-(diphosphooxymethyl)pyrimidine</name>
        <dbReference type="ChEBI" id="CHEBI:57841"/>
    </ligand>
</feature>
<evidence type="ECO:0000256" key="10">
    <source>
        <dbReference type="HAMAP-Rule" id="MF_00097"/>
    </source>
</evidence>
<keyword evidence="5 10" id="KW-0460">Magnesium</keyword>
<dbReference type="Gene3D" id="3.20.20.70">
    <property type="entry name" value="Aldolase class I"/>
    <property type="match status" value="1"/>
</dbReference>
<dbReference type="CDD" id="cd00564">
    <property type="entry name" value="TMP_TenI"/>
    <property type="match status" value="1"/>
</dbReference>
<dbReference type="EMBL" id="JACBZM010000001">
    <property type="protein sequence ID" value="NYI43925.1"/>
    <property type="molecule type" value="Genomic_DNA"/>
</dbReference>
<feature type="binding site" evidence="10">
    <location>
        <position position="72"/>
    </location>
    <ligand>
        <name>Mg(2+)</name>
        <dbReference type="ChEBI" id="CHEBI:18420"/>
    </ligand>
</feature>
<keyword evidence="4 10" id="KW-0479">Metal-binding</keyword>
<feature type="binding site" evidence="10">
    <location>
        <position position="109"/>
    </location>
    <ligand>
        <name>4-amino-2-methyl-5-(diphosphooxymethyl)pyrimidine</name>
        <dbReference type="ChEBI" id="CHEBI:57841"/>
    </ligand>
</feature>
<dbReference type="UniPathway" id="UPA00060">
    <property type="reaction ID" value="UER00141"/>
</dbReference>
<dbReference type="HAMAP" id="MF_00097">
    <property type="entry name" value="TMP_synthase"/>
    <property type="match status" value="1"/>
</dbReference>
<comment type="caution">
    <text evidence="14">The sequence shown here is derived from an EMBL/GenBank/DDBJ whole genome shotgun (WGS) entry which is preliminary data.</text>
</comment>
<dbReference type="PANTHER" id="PTHR20857">
    <property type="entry name" value="THIAMINE-PHOSPHATE PYROPHOSPHORYLASE"/>
    <property type="match status" value="1"/>
</dbReference>
<dbReference type="GO" id="GO:0005737">
    <property type="term" value="C:cytoplasm"/>
    <property type="evidence" value="ECO:0007669"/>
    <property type="project" value="TreeGrafter"/>
</dbReference>
<evidence type="ECO:0000256" key="12">
    <source>
        <dbReference type="RuleBase" id="RU004253"/>
    </source>
</evidence>